<dbReference type="PANTHER" id="PTHR46825">
    <property type="entry name" value="D-ALANYL-D-ALANINE-CARBOXYPEPTIDASE/ENDOPEPTIDASE AMPH"/>
    <property type="match status" value="1"/>
</dbReference>
<reference evidence="2" key="2">
    <citation type="submission" date="2019-06" db="EMBL/GenBank/DDBJ databases">
        <title>Genomics analysis of Aphanomyces spp. identifies a new class of oomycete effector associated with host adaptation.</title>
        <authorList>
            <person name="Gaulin E."/>
        </authorList>
    </citation>
    <scope>NUCLEOTIDE SEQUENCE</scope>
    <source>
        <strain evidence="2">CBS 578.67</strain>
    </source>
</reference>
<protein>
    <submittedName>
        <fullName evidence="3">Aste57867_17117 protein</fullName>
    </submittedName>
</protein>
<proteinExistence type="predicted"/>
<dbReference type="EMBL" id="VJMH01006035">
    <property type="protein sequence ID" value="KAF0691705.1"/>
    <property type="molecule type" value="Genomic_DNA"/>
</dbReference>
<evidence type="ECO:0000313" key="3">
    <source>
        <dbReference type="EMBL" id="VFT93875.1"/>
    </source>
</evidence>
<dbReference type="Pfam" id="PF00144">
    <property type="entry name" value="Beta-lactamase"/>
    <property type="match status" value="1"/>
</dbReference>
<organism evidence="3 4">
    <name type="scientific">Aphanomyces stellatus</name>
    <dbReference type="NCBI Taxonomy" id="120398"/>
    <lineage>
        <taxon>Eukaryota</taxon>
        <taxon>Sar</taxon>
        <taxon>Stramenopiles</taxon>
        <taxon>Oomycota</taxon>
        <taxon>Saprolegniomycetes</taxon>
        <taxon>Saprolegniales</taxon>
        <taxon>Verrucalvaceae</taxon>
        <taxon>Aphanomyces</taxon>
    </lineage>
</organism>
<dbReference type="Proteomes" id="UP000332933">
    <property type="component" value="Unassembled WGS sequence"/>
</dbReference>
<accession>A0A485L8U8</accession>
<dbReference type="Gene3D" id="3.40.710.10">
    <property type="entry name" value="DD-peptidase/beta-lactamase superfamily"/>
    <property type="match status" value="1"/>
</dbReference>
<dbReference type="SUPFAM" id="SSF56601">
    <property type="entry name" value="beta-lactamase/transpeptidase-like"/>
    <property type="match status" value="1"/>
</dbReference>
<reference evidence="3 4" key="1">
    <citation type="submission" date="2019-03" db="EMBL/GenBank/DDBJ databases">
        <authorList>
            <person name="Gaulin E."/>
            <person name="Dumas B."/>
        </authorList>
    </citation>
    <scope>NUCLEOTIDE SEQUENCE [LARGE SCALE GENOMIC DNA]</scope>
    <source>
        <strain evidence="3">CBS 568.67</strain>
    </source>
</reference>
<evidence type="ECO:0000259" key="1">
    <source>
        <dbReference type="Pfam" id="PF00144"/>
    </source>
</evidence>
<dbReference type="AlphaFoldDB" id="A0A485L8U8"/>
<evidence type="ECO:0000313" key="4">
    <source>
        <dbReference type="Proteomes" id="UP000332933"/>
    </source>
</evidence>
<keyword evidence="4" id="KW-1185">Reference proteome</keyword>
<dbReference type="InterPro" id="IPR012338">
    <property type="entry name" value="Beta-lactam/transpept-like"/>
</dbReference>
<evidence type="ECO:0000313" key="2">
    <source>
        <dbReference type="EMBL" id="KAF0691705.1"/>
    </source>
</evidence>
<sequence length="498" mass="54224">MAIAFVQKQLLENPAIPGAYLSVVYQNKTVIATGFGTKQYGNENTPVTGHSIFQIGSFSKTFIALGIGKLVDEGRMNWLDPVKQHLPWFQLKDKYAEQHTTLADLLAMNSVFGDHEGDMALILGAFSSERNLVERLAVYNTSRPLRAGYIYANLNFEILGQVIEHVTNQPWFTFIKTTYLDPLGMNETFGRPMDVTNVDDLSGGHFACNDQVLGPYNLTSSMTATTAGADFLAAGSILTSANDLAKFSHSLLNHGRGILKSPQIIQDMTTGHNVLPNFVNGVDVRGKSFHPDGSVKAAGYGLDTVGNVMYGYDYYDKGGATMAMTHHNGFVPSQGLGVTLGVNVRWDSGEDNALLERMRSYVLGIFLDVPQTTLDATWNEALAQSHPPQGLECDAHFYGGQPSGVSIPEATQTLLVGTYVATESPRYNGNLTVFKQGQDLMLHYGAYTKPLLGNKQDPTTFVWTVDFSASNLPFMLTGFNSSAQALTLPGVATFLRTV</sequence>
<dbReference type="OrthoDB" id="58460at2759"/>
<dbReference type="PANTHER" id="PTHR46825:SF9">
    <property type="entry name" value="BETA-LACTAMASE-RELATED DOMAIN-CONTAINING PROTEIN"/>
    <property type="match status" value="1"/>
</dbReference>
<feature type="domain" description="Beta-lactamase-related" evidence="1">
    <location>
        <begin position="9"/>
        <end position="343"/>
    </location>
</feature>
<dbReference type="InterPro" id="IPR001466">
    <property type="entry name" value="Beta-lactam-related"/>
</dbReference>
<dbReference type="InterPro" id="IPR050491">
    <property type="entry name" value="AmpC-like"/>
</dbReference>
<name>A0A485L8U8_9STRA</name>
<dbReference type="EMBL" id="CAADRA010006056">
    <property type="protein sequence ID" value="VFT93875.1"/>
    <property type="molecule type" value="Genomic_DNA"/>
</dbReference>
<gene>
    <name evidence="3" type="primary">Aste57867_17117</name>
    <name evidence="2" type="ORF">As57867_017058</name>
    <name evidence="3" type="ORF">ASTE57867_17117</name>
</gene>